<dbReference type="EMBL" id="WAAT01000004">
    <property type="protein sequence ID" value="KAB1071350.1"/>
    <property type="molecule type" value="Genomic_DNA"/>
</dbReference>
<dbReference type="Gene3D" id="3.40.50.720">
    <property type="entry name" value="NAD(P)-binding Rossmann-like Domain"/>
    <property type="match status" value="1"/>
</dbReference>
<dbReference type="SUPFAM" id="SSF51735">
    <property type="entry name" value="NAD(P)-binding Rossmann-fold domains"/>
    <property type="match status" value="1"/>
</dbReference>
<dbReference type="Proteomes" id="UP000441333">
    <property type="component" value="Unassembled WGS sequence"/>
</dbReference>
<accession>A0A6N6MJL8</accession>
<reference evidence="3 4" key="1">
    <citation type="submission" date="2019-09" db="EMBL/GenBank/DDBJ databases">
        <authorList>
            <person name="Cao W.R."/>
        </authorList>
    </citation>
    <scope>NUCLEOTIDE SEQUENCE [LARGE SCALE GENOMIC DNA]</scope>
    <source>
        <strain evidence="3 4">B1N29</strain>
    </source>
</reference>
<dbReference type="InterPro" id="IPR006151">
    <property type="entry name" value="Shikm_DH/Glu-tRNA_Rdtase"/>
</dbReference>
<evidence type="ECO:0000313" key="4">
    <source>
        <dbReference type="Proteomes" id="UP000441333"/>
    </source>
</evidence>
<evidence type="ECO:0000259" key="2">
    <source>
        <dbReference type="Pfam" id="PF01488"/>
    </source>
</evidence>
<evidence type="ECO:0000256" key="1">
    <source>
        <dbReference type="ARBA" id="ARBA00022857"/>
    </source>
</evidence>
<dbReference type="InterPro" id="IPR036291">
    <property type="entry name" value="NAD(P)-bd_dom_sf"/>
</dbReference>
<name>A0A6N6MJL8_9FLAO</name>
<evidence type="ECO:0000313" key="3">
    <source>
        <dbReference type="EMBL" id="KAB1071350.1"/>
    </source>
</evidence>
<organism evidence="3 4">
    <name type="scientific">Pseudotamlana haliotis</name>
    <dbReference type="NCBI Taxonomy" id="2614804"/>
    <lineage>
        <taxon>Bacteria</taxon>
        <taxon>Pseudomonadati</taxon>
        <taxon>Bacteroidota</taxon>
        <taxon>Flavobacteriia</taxon>
        <taxon>Flavobacteriales</taxon>
        <taxon>Flavobacteriaceae</taxon>
        <taxon>Pseudotamlana</taxon>
    </lineage>
</organism>
<dbReference type="Pfam" id="PF01488">
    <property type="entry name" value="Shikimate_DH"/>
    <property type="match status" value="1"/>
</dbReference>
<dbReference type="RefSeq" id="WP_150935994.1">
    <property type="nucleotide sequence ID" value="NZ_WAAT01000004.1"/>
</dbReference>
<proteinExistence type="predicted"/>
<keyword evidence="4" id="KW-1185">Reference proteome</keyword>
<dbReference type="AlphaFoldDB" id="A0A6N6MJL8"/>
<keyword evidence="1" id="KW-0521">NADP</keyword>
<feature type="domain" description="Quinate/shikimate 5-dehydrogenase/glutamyl-tRNA reductase" evidence="2">
    <location>
        <begin position="152"/>
        <end position="271"/>
    </location>
</feature>
<comment type="caution">
    <text evidence="3">The sequence shown here is derived from an EMBL/GenBank/DDBJ whole genome shotgun (WGS) entry which is preliminary data.</text>
</comment>
<gene>
    <name evidence="3" type="ORF">F6U93_01085</name>
</gene>
<protein>
    <recommendedName>
        <fullName evidence="2">Quinate/shikimate 5-dehydrogenase/glutamyl-tRNA reductase domain-containing protein</fullName>
    </recommendedName>
</protein>
<sequence>MSKKNNSDRLDFAVIGHQDSWLNIKAFINGMRSISVGELSMEHIKDTFCYIPPRSVFKMKVRSKKGDTIHGVYIETFLDPEKLGPQYIRGNIKKVNEAIAVAQKLNAKIIALGGFTSIVLEGNLNPFNTTETKITTGNSLTSAFIIKGLENASKELNIDIKASQLLIIGATGDIGRACTNYFKGKVKGLLLCARNKKRLELFSKEISKEGIAVKYSTDLNHLIPEADIIISVASSKEIVIENHKKSVLICDAGYPKNLEQKIDVKAGVSLFHGGMGQIEEGYDFHPDYTKYFYKYPAPHIGHGCVLEAIVLAFENIFKNYSIGKGNITTDKIDQIYAMSVKHGIELAPFYNSQGLWGRNQKNIVL</sequence>